<sequence>MSALFPEPTDLDRSGDLDAASRIELGDTLLAQFPTEAACRSSAFKRAAAQRGLSVARAREYVALARWFSPDMRERIFSEVQISYTVLREAARDYSRSGMPDHQRWDALRSMIDSAASEGRKRVTANEYRSVIGSRQIPNQASAMPAEAVIRQLERPEVWQAVVDHIVADPASRREVLLRLSA</sequence>
<dbReference type="AlphaFoldDB" id="A0A6G3T2E8"/>
<organism evidence="1">
    <name type="scientific">Streptomyces anulatus</name>
    <name type="common">Streptomyces chrysomallus</name>
    <dbReference type="NCBI Taxonomy" id="1892"/>
    <lineage>
        <taxon>Bacteria</taxon>
        <taxon>Bacillati</taxon>
        <taxon>Actinomycetota</taxon>
        <taxon>Actinomycetes</taxon>
        <taxon>Kitasatosporales</taxon>
        <taxon>Streptomycetaceae</taxon>
        <taxon>Streptomyces</taxon>
    </lineage>
</organism>
<gene>
    <name evidence="1" type="ORF">G3I43_34925</name>
</gene>
<comment type="caution">
    <text evidence="1">The sequence shown here is derived from an EMBL/GenBank/DDBJ whole genome shotgun (WGS) entry which is preliminary data.</text>
</comment>
<reference evidence="1" key="1">
    <citation type="submission" date="2020-01" db="EMBL/GenBank/DDBJ databases">
        <title>Insect and environment-associated Actinomycetes.</title>
        <authorList>
            <person name="Currrie C."/>
            <person name="Chevrette M."/>
            <person name="Carlson C."/>
            <person name="Stubbendieck R."/>
            <person name="Wendt-Pienkowski E."/>
        </authorList>
    </citation>
    <scope>NUCLEOTIDE SEQUENCE</scope>
    <source>
        <strain evidence="1">SID505</strain>
    </source>
</reference>
<dbReference type="EMBL" id="JAAGMK010000979">
    <property type="protein sequence ID" value="NEB89310.1"/>
    <property type="molecule type" value="Genomic_DNA"/>
</dbReference>
<dbReference type="RefSeq" id="WP_164261000.1">
    <property type="nucleotide sequence ID" value="NZ_CBDRIV010000016.1"/>
</dbReference>
<protein>
    <submittedName>
        <fullName evidence="1">Uncharacterized protein</fullName>
    </submittedName>
</protein>
<name>A0A6G3T2E8_STRAQ</name>
<proteinExistence type="predicted"/>
<evidence type="ECO:0000313" key="1">
    <source>
        <dbReference type="EMBL" id="NEB89310.1"/>
    </source>
</evidence>
<accession>A0A6G3T2E8</accession>